<organism evidence="6 7">
    <name type="scientific">Kwoniella shandongensis</name>
    <dbReference type="NCBI Taxonomy" id="1734106"/>
    <lineage>
        <taxon>Eukaryota</taxon>
        <taxon>Fungi</taxon>
        <taxon>Dikarya</taxon>
        <taxon>Basidiomycota</taxon>
        <taxon>Agaricomycotina</taxon>
        <taxon>Tremellomycetes</taxon>
        <taxon>Tremellales</taxon>
        <taxon>Cryptococcaceae</taxon>
        <taxon>Kwoniella</taxon>
    </lineage>
</organism>
<dbReference type="InterPro" id="IPR011545">
    <property type="entry name" value="DEAD/DEAH_box_helicase_dom"/>
</dbReference>
<feature type="domain" description="Helicase ATP-binding" evidence="5">
    <location>
        <begin position="115"/>
        <end position="322"/>
    </location>
</feature>
<comment type="catalytic activity">
    <reaction evidence="4">
        <text>ATP + H2O = ADP + phosphate + H(+)</text>
        <dbReference type="Rhea" id="RHEA:13065"/>
        <dbReference type="ChEBI" id="CHEBI:15377"/>
        <dbReference type="ChEBI" id="CHEBI:15378"/>
        <dbReference type="ChEBI" id="CHEBI:30616"/>
        <dbReference type="ChEBI" id="CHEBI:43474"/>
        <dbReference type="ChEBI" id="CHEBI:456216"/>
        <dbReference type="EC" id="3.6.4.13"/>
    </reaction>
</comment>
<name>A0AAJ8LRU1_9TREE</name>
<dbReference type="SUPFAM" id="SSF52540">
    <property type="entry name" value="P-loop containing nucleoside triphosphate hydrolases"/>
    <property type="match status" value="1"/>
</dbReference>
<evidence type="ECO:0000313" key="6">
    <source>
        <dbReference type="EMBL" id="WWD22101.1"/>
    </source>
</evidence>
<proteinExistence type="inferred from homology"/>
<dbReference type="AlphaFoldDB" id="A0AAJ8LRU1"/>
<reference evidence="6" key="1">
    <citation type="submission" date="2017-08" db="EMBL/GenBank/DDBJ databases">
        <authorList>
            <person name="Cuomo C."/>
            <person name="Billmyre B."/>
            <person name="Heitman J."/>
        </authorList>
    </citation>
    <scope>NUCLEOTIDE SEQUENCE</scope>
    <source>
        <strain evidence="6">CBS 12478</strain>
    </source>
</reference>
<dbReference type="InterPro" id="IPR014001">
    <property type="entry name" value="Helicase_ATP-bd"/>
</dbReference>
<dbReference type="GO" id="GO:0016787">
    <property type="term" value="F:hydrolase activity"/>
    <property type="evidence" value="ECO:0007669"/>
    <property type="project" value="UniProtKB-KW"/>
</dbReference>
<evidence type="ECO:0000256" key="3">
    <source>
        <dbReference type="ARBA" id="ARBA00022840"/>
    </source>
</evidence>
<dbReference type="Gene3D" id="3.40.50.300">
    <property type="entry name" value="P-loop containing nucleotide triphosphate hydrolases"/>
    <property type="match status" value="1"/>
</dbReference>
<keyword evidence="3 4" id="KW-0067">ATP-binding</keyword>
<keyword evidence="7" id="KW-1185">Reference proteome</keyword>
<keyword evidence="4" id="KW-0347">Helicase</keyword>
<dbReference type="GO" id="GO:0003724">
    <property type="term" value="F:RNA helicase activity"/>
    <property type="evidence" value="ECO:0007669"/>
    <property type="project" value="UniProtKB-EC"/>
</dbReference>
<dbReference type="InterPro" id="IPR027417">
    <property type="entry name" value="P-loop_NTPase"/>
</dbReference>
<dbReference type="KEGG" id="ksn:43588073"/>
<dbReference type="EC" id="3.6.4.13" evidence="4"/>
<evidence type="ECO:0000313" key="7">
    <source>
        <dbReference type="Proteomes" id="UP000322225"/>
    </source>
</evidence>
<dbReference type="GO" id="GO:0003723">
    <property type="term" value="F:RNA binding"/>
    <property type="evidence" value="ECO:0007669"/>
    <property type="project" value="UniProtKB-UniRule"/>
</dbReference>
<accession>A0AAJ8LRU1</accession>
<sequence>MLKYSCKPARVLCRVHAGHVVSRPTAACLMQGISTLNSATSSRHVRVHSYPSPTPLVQYKPVRPMSSVSTGVRQSPSGVRQSPWMNMGLSSSIVEQLEIRFPHIQQPTPAQKLFLLAVMAGREVFLKDDMGRGKTLGLAIAALNQAVRDPATEARIVILVPTPHLAHQVCDHLTRLSSASSSSSESVFTLLRSLQTVTTTTKASSLPIPDTPIIVATPKVLAEYDLTLPHLTHIFLDEPDTMTGQVPPRYTAGKNLAHHRINRHPPPIVDVMNRLLGIKMDHQGRLDFTGRRDDVTTIWTSATMGREFKRFVKTRGWVKKGKGVVDLDFTEGATDKQVELRERLLSAVVATTASGVPKPVEGSKIETGVVEARNSHAQSEPEHYALVIDPDDGAISPLDQDPTPLALVKRTITSFDESGQLSSYLLETLALLHATSPPPSGAYALALPPEGVSLDQLGRDLSELGVSTSILTPEVLQLGLPPVTDEDAPPILLAQRSSLPGLHLNELHTIYLLSGLDCAGLSPSQKKSGGVVERMKFYNLVVGRLGRLGTTQSGDDDLDLAARQKVVSVVMRGSEEEKRLKDLFFEESHHGGGEGAVKRELKFWNMDNLNEMVENEVLAEH</sequence>
<dbReference type="Pfam" id="PF00270">
    <property type="entry name" value="DEAD"/>
    <property type="match status" value="1"/>
</dbReference>
<dbReference type="SMART" id="SM00487">
    <property type="entry name" value="DEXDc"/>
    <property type="match status" value="1"/>
</dbReference>
<gene>
    <name evidence="6" type="ORF">CI109_106590</name>
</gene>
<evidence type="ECO:0000256" key="4">
    <source>
        <dbReference type="RuleBase" id="RU365068"/>
    </source>
</evidence>
<dbReference type="PROSITE" id="PS51192">
    <property type="entry name" value="HELICASE_ATP_BIND_1"/>
    <property type="match status" value="1"/>
</dbReference>
<dbReference type="Proteomes" id="UP000322225">
    <property type="component" value="Chromosome 12"/>
</dbReference>
<keyword evidence="2 4" id="KW-0378">Hydrolase</keyword>
<keyword evidence="4" id="KW-0694">RNA-binding</keyword>
<evidence type="ECO:0000259" key="5">
    <source>
        <dbReference type="PROSITE" id="PS51192"/>
    </source>
</evidence>
<dbReference type="PANTHER" id="PTHR24031">
    <property type="entry name" value="RNA HELICASE"/>
    <property type="match status" value="1"/>
</dbReference>
<evidence type="ECO:0000256" key="1">
    <source>
        <dbReference type="ARBA" id="ARBA00022741"/>
    </source>
</evidence>
<protein>
    <recommendedName>
        <fullName evidence="4">ATP-dependent RNA helicase</fullName>
        <ecNumber evidence="4">3.6.4.13</ecNumber>
    </recommendedName>
</protein>
<dbReference type="GO" id="GO:0005524">
    <property type="term" value="F:ATP binding"/>
    <property type="evidence" value="ECO:0007669"/>
    <property type="project" value="UniProtKB-UniRule"/>
</dbReference>
<reference evidence="6" key="2">
    <citation type="submission" date="2024-01" db="EMBL/GenBank/DDBJ databases">
        <title>Comparative genomics of Cryptococcus and Kwoniella reveals pathogenesis evolution and contrasting modes of karyotype evolution via chromosome fusion or intercentromeric recombination.</title>
        <authorList>
            <person name="Coelho M.A."/>
            <person name="David-Palma M."/>
            <person name="Shea T."/>
            <person name="Bowers K."/>
            <person name="McGinley-Smith S."/>
            <person name="Mohammad A.W."/>
            <person name="Gnirke A."/>
            <person name="Yurkov A.M."/>
            <person name="Nowrousian M."/>
            <person name="Sun S."/>
            <person name="Cuomo C.A."/>
            <person name="Heitman J."/>
        </authorList>
    </citation>
    <scope>NUCLEOTIDE SEQUENCE</scope>
    <source>
        <strain evidence="6">CBS 12478</strain>
    </source>
</reference>
<comment type="function">
    <text evidence="4">RNA helicase.</text>
</comment>
<dbReference type="RefSeq" id="XP_031861943.2">
    <property type="nucleotide sequence ID" value="XM_032003945.2"/>
</dbReference>
<evidence type="ECO:0000256" key="2">
    <source>
        <dbReference type="ARBA" id="ARBA00022801"/>
    </source>
</evidence>
<comment type="similarity">
    <text evidence="4">Belongs to the DEAD box helicase family.</text>
</comment>
<keyword evidence="1 4" id="KW-0547">Nucleotide-binding</keyword>
<dbReference type="EMBL" id="CP144062">
    <property type="protein sequence ID" value="WWD22101.1"/>
    <property type="molecule type" value="Genomic_DNA"/>
</dbReference>
<comment type="domain">
    <text evidence="4">The Q motif is unique to and characteristic of the DEAD box family of RNA helicases and controls ATP binding and hydrolysis.</text>
</comment>
<dbReference type="GeneID" id="43588073"/>